<dbReference type="RefSeq" id="WP_303542084.1">
    <property type="nucleotide sequence ID" value="NZ_JAUOTP010000004.1"/>
</dbReference>
<feature type="domain" description="TadE-like" evidence="1">
    <location>
        <begin position="17"/>
        <end position="58"/>
    </location>
</feature>
<organism evidence="2 3">
    <name type="scientific">Sphingomonas natans</name>
    <dbReference type="NCBI Taxonomy" id="3063330"/>
    <lineage>
        <taxon>Bacteria</taxon>
        <taxon>Pseudomonadati</taxon>
        <taxon>Pseudomonadota</taxon>
        <taxon>Alphaproteobacteria</taxon>
        <taxon>Sphingomonadales</taxon>
        <taxon>Sphingomonadaceae</taxon>
        <taxon>Sphingomonas</taxon>
    </lineage>
</organism>
<sequence>MIALRAFPARLARNERGLALMEFALGLPLLLGLTLGALEMSNFIIASNTVQRLATAAADMLSQTGVNNISTSESQIYDMFYALDVAAKPLDLRHRGRVILTVIKGVAQSNNTVRNEFADAIYAQQFDGGYTGAVPLLGCHSTATLPTYARTLPANEIMVHAQVTYQYAPLLAGSQVLSYFSVPATITRTAVFRMRKNTFNITNDGVHPVKSNCTTATGT</sequence>
<dbReference type="InterPro" id="IPR012495">
    <property type="entry name" value="TadE-like_dom"/>
</dbReference>
<evidence type="ECO:0000259" key="1">
    <source>
        <dbReference type="Pfam" id="PF07811"/>
    </source>
</evidence>
<dbReference type="Proteomes" id="UP001169764">
    <property type="component" value="Unassembled WGS sequence"/>
</dbReference>
<dbReference type="Pfam" id="PF07811">
    <property type="entry name" value="TadE"/>
    <property type="match status" value="1"/>
</dbReference>
<reference evidence="2" key="1">
    <citation type="submission" date="2023-07" db="EMBL/GenBank/DDBJ databases">
        <authorList>
            <person name="Kim M."/>
        </authorList>
    </citation>
    <scope>NUCLEOTIDE SEQUENCE</scope>
    <source>
        <strain evidence="2">BIUV-7</strain>
    </source>
</reference>
<gene>
    <name evidence="2" type="ORF">Q4F19_09840</name>
</gene>
<protein>
    <submittedName>
        <fullName evidence="2">TadE/TadG family type IV pilus assembly protein</fullName>
    </submittedName>
</protein>
<evidence type="ECO:0000313" key="2">
    <source>
        <dbReference type="EMBL" id="MDO6414680.1"/>
    </source>
</evidence>
<evidence type="ECO:0000313" key="3">
    <source>
        <dbReference type="Proteomes" id="UP001169764"/>
    </source>
</evidence>
<proteinExistence type="predicted"/>
<name>A0ABT8Y8N1_9SPHN</name>
<accession>A0ABT8Y8N1</accession>
<dbReference type="EMBL" id="JAUOTP010000004">
    <property type="protein sequence ID" value="MDO6414680.1"/>
    <property type="molecule type" value="Genomic_DNA"/>
</dbReference>
<comment type="caution">
    <text evidence="2">The sequence shown here is derived from an EMBL/GenBank/DDBJ whole genome shotgun (WGS) entry which is preliminary data.</text>
</comment>
<keyword evidence="3" id="KW-1185">Reference proteome</keyword>